<proteinExistence type="predicted"/>
<evidence type="ECO:0000313" key="1">
    <source>
        <dbReference type="EMBL" id="KAG7192134.1"/>
    </source>
</evidence>
<organism evidence="1 2">
    <name type="scientific">Scheffersomyces spartinae</name>
    <dbReference type="NCBI Taxonomy" id="45513"/>
    <lineage>
        <taxon>Eukaryota</taxon>
        <taxon>Fungi</taxon>
        <taxon>Dikarya</taxon>
        <taxon>Ascomycota</taxon>
        <taxon>Saccharomycotina</taxon>
        <taxon>Pichiomycetes</taxon>
        <taxon>Debaryomycetaceae</taxon>
        <taxon>Scheffersomyces</taxon>
    </lineage>
</organism>
<accession>A0A9P7V6J3</accession>
<reference evidence="1" key="1">
    <citation type="submission" date="2021-03" db="EMBL/GenBank/DDBJ databases">
        <authorList>
            <person name="Palmer J.M."/>
        </authorList>
    </citation>
    <scope>NUCLEOTIDE SEQUENCE</scope>
    <source>
        <strain evidence="1">ARV_011</strain>
    </source>
</reference>
<name>A0A9P7V6J3_9ASCO</name>
<dbReference type="GeneID" id="66115873"/>
<dbReference type="OrthoDB" id="203678at2759"/>
<evidence type="ECO:0000313" key="2">
    <source>
        <dbReference type="Proteomes" id="UP000790833"/>
    </source>
</evidence>
<keyword evidence="2" id="KW-1185">Reference proteome</keyword>
<dbReference type="Proteomes" id="UP000790833">
    <property type="component" value="Unassembled WGS sequence"/>
</dbReference>
<comment type="caution">
    <text evidence="1">The sequence shown here is derived from an EMBL/GenBank/DDBJ whole genome shotgun (WGS) entry which is preliminary data.</text>
</comment>
<dbReference type="RefSeq" id="XP_043047685.1">
    <property type="nucleotide sequence ID" value="XM_043193259.1"/>
</dbReference>
<evidence type="ECO:0008006" key="3">
    <source>
        <dbReference type="Google" id="ProtNLM"/>
    </source>
</evidence>
<dbReference type="AlphaFoldDB" id="A0A9P7V6J3"/>
<protein>
    <recommendedName>
        <fullName evidence="3">Vacuolar protein sorting-associated protein 51 homolog</fullName>
    </recommendedName>
</protein>
<gene>
    <name evidence="1" type="ORF">KQ657_002499</name>
</gene>
<sequence>MSTKLRRKALQDFYHIQNLSSDKIASSNASIPESIGVDDVEEYATKSCIEDILALRNVHTDKLNLLKLSKKSIIYNNYSELINLSNVLKEFETVHEKTTKEDDFEGLLDELVEFSKEKVSGFNVDFKDLLLVDDDSSIRGTVEMEIEDDSIDKSKLMEEITHLLRTKKLSTTEVDDVEKIIHLLLHDTERSSSLLLQQLMEIKRK</sequence>
<dbReference type="EMBL" id="JAHMUF010000020">
    <property type="protein sequence ID" value="KAG7192134.1"/>
    <property type="molecule type" value="Genomic_DNA"/>
</dbReference>